<comment type="caution">
    <text evidence="1">The sequence shown here is derived from an EMBL/GenBank/DDBJ whole genome shotgun (WGS) entry which is preliminary data.</text>
</comment>
<accession>A0A844CVZ8</accession>
<reference evidence="1 2" key="1">
    <citation type="submission" date="2019-11" db="EMBL/GenBank/DDBJ databases">
        <title>Novel species isolated from a subtropical stream in China.</title>
        <authorList>
            <person name="Lu H."/>
        </authorList>
    </citation>
    <scope>NUCLEOTIDE SEQUENCE [LARGE SCALE GENOMIC DNA]</scope>
    <source>
        <strain evidence="1 2">FT26W</strain>
    </source>
</reference>
<name>A0A844CVZ8_9BURK</name>
<protein>
    <submittedName>
        <fullName evidence="1">Uncharacterized protein</fullName>
    </submittedName>
</protein>
<organism evidence="1 2">
    <name type="scientific">Duganella aquatilis</name>
    <dbReference type="NCBI Taxonomy" id="2666082"/>
    <lineage>
        <taxon>Bacteria</taxon>
        <taxon>Pseudomonadati</taxon>
        <taxon>Pseudomonadota</taxon>
        <taxon>Betaproteobacteria</taxon>
        <taxon>Burkholderiales</taxon>
        <taxon>Oxalobacteraceae</taxon>
        <taxon>Telluria group</taxon>
        <taxon>Duganella</taxon>
    </lineage>
</organism>
<evidence type="ECO:0000313" key="2">
    <source>
        <dbReference type="Proteomes" id="UP000439986"/>
    </source>
</evidence>
<evidence type="ECO:0000313" key="1">
    <source>
        <dbReference type="EMBL" id="MRW82951.1"/>
    </source>
</evidence>
<dbReference type="RefSeq" id="WP_154355984.1">
    <property type="nucleotide sequence ID" value="NZ_WKJL01000001.1"/>
</dbReference>
<dbReference type="EMBL" id="WKJL01000001">
    <property type="protein sequence ID" value="MRW82951.1"/>
    <property type="molecule type" value="Genomic_DNA"/>
</dbReference>
<proteinExistence type="predicted"/>
<keyword evidence="2" id="KW-1185">Reference proteome</keyword>
<gene>
    <name evidence="1" type="ORF">GJ698_02455</name>
</gene>
<sequence length="149" mass="16252">MSLPYENSTSGANALEEIGKILTRFGCARFGHMTDNENGHLLVQFTHRGNDVSVKASYRGYAAAWLKEHPHSNRMKANRTQHEKNALEQAKVSVCSILRDWVKSQVTMIEIGVLSFEGAFLGQLMLANGKSVLDHAAAVGLVQIEGGAV</sequence>
<dbReference type="AlphaFoldDB" id="A0A844CVZ8"/>
<dbReference type="Proteomes" id="UP000439986">
    <property type="component" value="Unassembled WGS sequence"/>
</dbReference>